<feature type="transmembrane region" description="Helical" evidence="1">
    <location>
        <begin position="7"/>
        <end position="28"/>
    </location>
</feature>
<sequence length="266" mass="29550">MSFSDICSLIAFFAYAVATSAMLLRLFHPKGPNLVFVLFFGCLAMVLHTLSNAQFLVAQADINFALPNVISLVSLIICLSISAFALRFKVNLLLPVIYGFAGIWQLLMVFIPSVEQAPLINHQLSVISHVTLALLSYCTLIIATLYAFQVAYIHFKLKTKNLAAVSHLPPLMQVEGQLFIILSIGTSFLLLSQVIGFLFLDGMISHENLHKTILSLLALLVYSTTLWGHYNRGWRGHRVLILMVTGSALLTLAYFGSRFVKEFILL</sequence>
<feature type="transmembrane region" description="Helical" evidence="1">
    <location>
        <begin position="236"/>
        <end position="256"/>
    </location>
</feature>
<gene>
    <name evidence="3" type="ORF">ESZ26_00500</name>
    <name evidence="4" type="ORF">ESZ27_15260</name>
</gene>
<dbReference type="PANTHER" id="PTHR38034">
    <property type="entry name" value="INNER MEMBRANE PROTEIN YPJD"/>
    <property type="match status" value="1"/>
</dbReference>
<evidence type="ECO:0000256" key="1">
    <source>
        <dbReference type="SAM" id="Phobius"/>
    </source>
</evidence>
<keyword evidence="1" id="KW-0472">Membrane</keyword>
<feature type="transmembrane region" description="Helical" evidence="1">
    <location>
        <begin position="64"/>
        <end position="86"/>
    </location>
</feature>
<dbReference type="EMBL" id="VOLQ01000035">
    <property type="protein sequence ID" value="TWX64069.1"/>
    <property type="molecule type" value="Genomic_DNA"/>
</dbReference>
<dbReference type="GO" id="GO:0005886">
    <property type="term" value="C:plasma membrane"/>
    <property type="evidence" value="ECO:0007669"/>
    <property type="project" value="TreeGrafter"/>
</dbReference>
<dbReference type="GO" id="GO:0020037">
    <property type="term" value="F:heme binding"/>
    <property type="evidence" value="ECO:0007669"/>
    <property type="project" value="InterPro"/>
</dbReference>
<dbReference type="PANTHER" id="PTHR38034:SF1">
    <property type="entry name" value="INNER MEMBRANE PROTEIN YPJD"/>
    <property type="match status" value="1"/>
</dbReference>
<organism evidence="4 6">
    <name type="scientific">Colwellia hornerae</name>
    <dbReference type="NCBI Taxonomy" id="89402"/>
    <lineage>
        <taxon>Bacteria</taxon>
        <taxon>Pseudomonadati</taxon>
        <taxon>Pseudomonadota</taxon>
        <taxon>Gammaproteobacteria</taxon>
        <taxon>Alteromonadales</taxon>
        <taxon>Colwelliaceae</taxon>
        <taxon>Colwellia</taxon>
    </lineage>
</organism>
<feature type="transmembrane region" description="Helical" evidence="1">
    <location>
        <begin position="212"/>
        <end position="230"/>
    </location>
</feature>
<dbReference type="GO" id="GO:0017004">
    <property type="term" value="P:cytochrome complex assembly"/>
    <property type="evidence" value="ECO:0007669"/>
    <property type="project" value="InterPro"/>
</dbReference>
<protein>
    <submittedName>
        <fullName evidence="4">Cytochrome C assembly family protein</fullName>
    </submittedName>
</protein>
<comment type="caution">
    <text evidence="4">The sequence shown here is derived from an EMBL/GenBank/DDBJ whole genome shotgun (WGS) entry which is preliminary data.</text>
</comment>
<dbReference type="EMBL" id="VOLR01000001">
    <property type="protein sequence ID" value="TWX62830.1"/>
    <property type="molecule type" value="Genomic_DNA"/>
</dbReference>
<feature type="transmembrane region" description="Helical" evidence="1">
    <location>
        <begin position="126"/>
        <end position="148"/>
    </location>
</feature>
<dbReference type="Proteomes" id="UP000321525">
    <property type="component" value="Unassembled WGS sequence"/>
</dbReference>
<keyword evidence="1" id="KW-0812">Transmembrane</keyword>
<keyword evidence="1" id="KW-1133">Transmembrane helix</keyword>
<evidence type="ECO:0000313" key="5">
    <source>
        <dbReference type="Proteomes" id="UP000321525"/>
    </source>
</evidence>
<evidence type="ECO:0000313" key="4">
    <source>
        <dbReference type="EMBL" id="TWX64069.1"/>
    </source>
</evidence>
<dbReference type="AlphaFoldDB" id="A0A5C6Q5G5"/>
<accession>A0A5C6Q5G5</accession>
<dbReference type="Proteomes" id="UP000321917">
    <property type="component" value="Unassembled WGS sequence"/>
</dbReference>
<dbReference type="InterPro" id="IPR002541">
    <property type="entry name" value="Cyt_c_assembly"/>
</dbReference>
<name>A0A5C6Q5G5_9GAMM</name>
<feature type="transmembrane region" description="Helical" evidence="1">
    <location>
        <begin position="92"/>
        <end position="114"/>
    </location>
</feature>
<feature type="transmembrane region" description="Helical" evidence="1">
    <location>
        <begin position="178"/>
        <end position="200"/>
    </location>
</feature>
<evidence type="ECO:0000313" key="6">
    <source>
        <dbReference type="Proteomes" id="UP000321917"/>
    </source>
</evidence>
<dbReference type="Pfam" id="PF01578">
    <property type="entry name" value="Cytochrom_C_asm"/>
    <property type="match status" value="1"/>
</dbReference>
<keyword evidence="5" id="KW-1185">Reference proteome</keyword>
<reference evidence="4 6" key="1">
    <citation type="submission" date="2019-07" db="EMBL/GenBank/DDBJ databases">
        <title>Genomes of sea-ice associated Colwellia species.</title>
        <authorList>
            <person name="Bowman J.P."/>
        </authorList>
    </citation>
    <scope>NUCLEOTIDE SEQUENCE [LARGE SCALE GENOMIC DNA]</scope>
    <source>
        <strain evidence="3 5">ACAM 607</strain>
        <strain evidence="4 6">IC036</strain>
    </source>
</reference>
<feature type="transmembrane region" description="Helical" evidence="1">
    <location>
        <begin position="34"/>
        <end position="57"/>
    </location>
</feature>
<proteinExistence type="predicted"/>
<evidence type="ECO:0000313" key="3">
    <source>
        <dbReference type="EMBL" id="TWX62830.1"/>
    </source>
</evidence>
<evidence type="ECO:0000259" key="2">
    <source>
        <dbReference type="Pfam" id="PF01578"/>
    </source>
</evidence>
<dbReference type="RefSeq" id="WP_146796035.1">
    <property type="nucleotide sequence ID" value="NZ_VOLP01000001.1"/>
</dbReference>
<dbReference type="OrthoDB" id="9780793at2"/>
<feature type="domain" description="Cytochrome c assembly protein" evidence="2">
    <location>
        <begin position="40"/>
        <end position="264"/>
    </location>
</feature>
<dbReference type="InterPro" id="IPR052372">
    <property type="entry name" value="YpjD/HemX"/>
</dbReference>